<dbReference type="InterPro" id="IPR013783">
    <property type="entry name" value="Ig-like_fold"/>
</dbReference>
<dbReference type="EMBL" id="BORQ01000001">
    <property type="protein sequence ID" value="GIO29600.1"/>
    <property type="molecule type" value="Genomic_DNA"/>
</dbReference>
<dbReference type="SUPFAM" id="SSF51445">
    <property type="entry name" value="(Trans)glycosidases"/>
    <property type="match status" value="1"/>
</dbReference>
<reference evidence="1" key="1">
    <citation type="submission" date="2021-03" db="EMBL/GenBank/DDBJ databases">
        <title>Antimicrobial resistance genes in bacteria isolated from Japanese honey, and their potential for conferring macrolide and lincosamide resistance in the American foulbrood pathogen Paenibacillus larvae.</title>
        <authorList>
            <person name="Okamoto M."/>
            <person name="Kumagai M."/>
            <person name="Kanamori H."/>
            <person name="Takamatsu D."/>
        </authorList>
    </citation>
    <scope>NUCLEOTIDE SEQUENCE</scope>
    <source>
        <strain evidence="1">J2TS6</strain>
    </source>
</reference>
<accession>A0A919XFG5</accession>
<proteinExistence type="predicted"/>
<dbReference type="AlphaFoldDB" id="A0A919XFG5"/>
<comment type="caution">
    <text evidence="1">The sequence shown here is derived from an EMBL/GenBank/DDBJ whole genome shotgun (WGS) entry which is preliminary data.</text>
</comment>
<name>A0A919XFG5_9BACL</name>
<dbReference type="InterPro" id="IPR017853">
    <property type="entry name" value="GH"/>
</dbReference>
<dbReference type="Gene3D" id="3.20.20.80">
    <property type="entry name" value="Glycosidases"/>
    <property type="match status" value="1"/>
</dbReference>
<dbReference type="Gene3D" id="2.60.40.10">
    <property type="entry name" value="Immunoglobulins"/>
    <property type="match status" value="1"/>
</dbReference>
<protein>
    <submittedName>
        <fullName evidence="1">Uncharacterized protein</fullName>
    </submittedName>
</protein>
<dbReference type="Pfam" id="PF05345">
    <property type="entry name" value="He_PIG"/>
    <property type="match status" value="1"/>
</dbReference>
<keyword evidence="2" id="KW-1185">Reference proteome</keyword>
<dbReference type="RefSeq" id="WP_160037773.1">
    <property type="nucleotide sequence ID" value="NZ_BORQ01000001.1"/>
</dbReference>
<evidence type="ECO:0000313" key="2">
    <source>
        <dbReference type="Proteomes" id="UP000679779"/>
    </source>
</evidence>
<gene>
    <name evidence="1" type="ORF">J2TS6_07410</name>
</gene>
<dbReference type="Proteomes" id="UP000679779">
    <property type="component" value="Unassembled WGS sequence"/>
</dbReference>
<sequence>MAIKSTGLFIPLKAILKLLKLSRKDLSTEDDIKSPLPANNLPLGYKEWPYVWNKSITTNKYGVAASAFQFMAGGGEPGYTWKIIEGKLPDGLELKADGTIADGLVNGKVDLNSSKGIISNNSEPGDYSFTVQVTDSSGNKASKNFTITVKERPNKWFEEGRVGALSHTIVTYGYFNDPNFSADLWAERAKRQGHSLVSVESLQQNYYWPSKFSDPKHERQLYYPKGEDGNVVDGIKQFEEAVKRYGMKFGLYYATEGGGLQHFSTDVLVQNVEDLIMRYDPAYLYFDGPQAMPNANFDVMFSSIRNHSDEIIVNSNAWGAEYGDPDLRTSEASHIYANAGANHLVKRTTMEPWKSVHTKNNYTPYYAKRDDYRQVAKEMIMNANRGYVDNNDQMPLMSRGTN</sequence>
<organism evidence="1 2">
    <name type="scientific">Paenibacillus albilobatus</name>
    <dbReference type="NCBI Taxonomy" id="2716884"/>
    <lineage>
        <taxon>Bacteria</taxon>
        <taxon>Bacillati</taxon>
        <taxon>Bacillota</taxon>
        <taxon>Bacilli</taxon>
        <taxon>Bacillales</taxon>
        <taxon>Paenibacillaceae</taxon>
        <taxon>Paenibacillus</taxon>
    </lineage>
</organism>
<evidence type="ECO:0000313" key="1">
    <source>
        <dbReference type="EMBL" id="GIO29600.1"/>
    </source>
</evidence>